<dbReference type="KEGG" id="rher:EHE19_018155"/>
<evidence type="ECO:0000313" key="1">
    <source>
        <dbReference type="EMBL" id="QNU66736.1"/>
    </source>
</evidence>
<dbReference type="AlphaFoldDB" id="A0A4U7J704"/>
<dbReference type="Proteomes" id="UP000306409">
    <property type="component" value="Chromosome"/>
</dbReference>
<dbReference type="EMBL" id="CP061336">
    <property type="protein sequence ID" value="QNU66736.1"/>
    <property type="molecule type" value="Genomic_DNA"/>
</dbReference>
<dbReference type="RefSeq" id="WP_137699269.1">
    <property type="nucleotide sequence ID" value="NZ_CP061336.1"/>
</dbReference>
<accession>A0A4U7J704</accession>
<keyword evidence="2" id="KW-1185">Reference proteome</keyword>
<reference evidence="1 2" key="1">
    <citation type="submission" date="2020-09" db="EMBL/GenBank/DDBJ databases">
        <title>Characterization and genome sequencing of Ruminiclostridium sp. nov. MA18.</title>
        <authorList>
            <person name="Rettenmaier R."/>
            <person name="Kowollik M.-L."/>
            <person name="Liebl W."/>
            <person name="Zverlov V."/>
        </authorList>
    </citation>
    <scope>NUCLEOTIDE SEQUENCE [LARGE SCALE GENOMIC DNA]</scope>
    <source>
        <strain evidence="1 2">MA18</strain>
    </source>
</reference>
<proteinExistence type="predicted"/>
<evidence type="ECO:0000313" key="2">
    <source>
        <dbReference type="Proteomes" id="UP000306409"/>
    </source>
</evidence>
<protein>
    <submittedName>
        <fullName evidence="1">Uncharacterized protein</fullName>
    </submittedName>
</protein>
<name>A0A4U7J704_9FIRM</name>
<organism evidence="1 2">
    <name type="scientific">Ruminiclostridium herbifermentans</name>
    <dbReference type="NCBI Taxonomy" id="2488810"/>
    <lineage>
        <taxon>Bacteria</taxon>
        <taxon>Bacillati</taxon>
        <taxon>Bacillota</taxon>
        <taxon>Clostridia</taxon>
        <taxon>Eubacteriales</taxon>
        <taxon>Oscillospiraceae</taxon>
        <taxon>Ruminiclostridium</taxon>
    </lineage>
</organism>
<gene>
    <name evidence="1" type="ORF">EHE19_018155</name>
</gene>
<dbReference type="OrthoDB" id="10000195at2"/>
<sequence>MKYRKPICDCGNELFLSNIITCNRTINDDGYVSVMSCLDAIHSITGTLTCPKCGNTYDAYADEKDRISRGKILSK</sequence>